<name>A0A3P1SX21_9GAMM</name>
<dbReference type="RefSeq" id="WP_124924866.1">
    <property type="nucleotide sequence ID" value="NZ_BMOH01000001.1"/>
</dbReference>
<reference evidence="1 2" key="1">
    <citation type="submission" date="2018-11" db="EMBL/GenBank/DDBJ databases">
        <title>The draft genome sequence of Amphritea balenae JAMM 1525T.</title>
        <authorList>
            <person name="Fang Z."/>
            <person name="Zhang Y."/>
            <person name="Han X."/>
        </authorList>
    </citation>
    <scope>NUCLEOTIDE SEQUENCE [LARGE SCALE GENOMIC DNA]</scope>
    <source>
        <strain evidence="1 2">JAMM 1525</strain>
    </source>
</reference>
<evidence type="ECO:0000313" key="2">
    <source>
        <dbReference type="Proteomes" id="UP000267535"/>
    </source>
</evidence>
<dbReference type="Proteomes" id="UP000267535">
    <property type="component" value="Unassembled WGS sequence"/>
</dbReference>
<protein>
    <submittedName>
        <fullName evidence="1">Uncharacterized protein</fullName>
    </submittedName>
</protein>
<accession>A0A3P1SX21</accession>
<comment type="caution">
    <text evidence="1">The sequence shown here is derived from an EMBL/GenBank/DDBJ whole genome shotgun (WGS) entry which is preliminary data.</text>
</comment>
<evidence type="ECO:0000313" key="1">
    <source>
        <dbReference type="EMBL" id="RRD01792.1"/>
    </source>
</evidence>
<dbReference type="AlphaFoldDB" id="A0A3P1SX21"/>
<proteinExistence type="predicted"/>
<keyword evidence="2" id="KW-1185">Reference proteome</keyword>
<gene>
    <name evidence="1" type="ORF">EHS89_04435</name>
</gene>
<sequence length="72" mass="8386">MPTDTEQRKGILFALAAYNMRGLVPNFFKSVDHLSPFDVDVMTRLHNYTSDKLQYRFVMHKVTPDQPRTIQG</sequence>
<dbReference type="EMBL" id="RQXV01000001">
    <property type="protein sequence ID" value="RRD01792.1"/>
    <property type="molecule type" value="Genomic_DNA"/>
</dbReference>
<organism evidence="1 2">
    <name type="scientific">Amphritea balenae</name>
    <dbReference type="NCBI Taxonomy" id="452629"/>
    <lineage>
        <taxon>Bacteria</taxon>
        <taxon>Pseudomonadati</taxon>
        <taxon>Pseudomonadota</taxon>
        <taxon>Gammaproteobacteria</taxon>
        <taxon>Oceanospirillales</taxon>
        <taxon>Oceanospirillaceae</taxon>
        <taxon>Amphritea</taxon>
    </lineage>
</organism>